<dbReference type="NCBIfam" id="TIGR00505">
    <property type="entry name" value="ribA"/>
    <property type="match status" value="1"/>
</dbReference>
<evidence type="ECO:0000256" key="3">
    <source>
        <dbReference type="ARBA" id="ARBA00001946"/>
    </source>
</evidence>
<dbReference type="GO" id="GO:0005829">
    <property type="term" value="C:cytosol"/>
    <property type="evidence" value="ECO:0007669"/>
    <property type="project" value="TreeGrafter"/>
</dbReference>
<keyword evidence="12 18" id="KW-0862">Zinc</keyword>
<evidence type="ECO:0000256" key="15">
    <source>
        <dbReference type="ARBA" id="ARBA00023211"/>
    </source>
</evidence>
<dbReference type="FunFam" id="3.90.870.10:FF:000001">
    <property type="entry name" value="Riboflavin biosynthesis protein RibBA"/>
    <property type="match status" value="1"/>
</dbReference>
<evidence type="ECO:0000256" key="9">
    <source>
        <dbReference type="ARBA" id="ARBA00022723"/>
    </source>
</evidence>
<evidence type="ECO:0000256" key="8">
    <source>
        <dbReference type="ARBA" id="ARBA00022619"/>
    </source>
</evidence>
<keyword evidence="16 20" id="KW-0456">Lyase</keyword>
<keyword evidence="9 18" id="KW-0479">Metal-binding</keyword>
<evidence type="ECO:0000256" key="5">
    <source>
        <dbReference type="ARBA" id="ARBA00004853"/>
    </source>
</evidence>
<keyword evidence="8 18" id="KW-0686">Riboflavin biosynthesis</keyword>
<dbReference type="NCBIfam" id="TIGR00506">
    <property type="entry name" value="ribB"/>
    <property type="match status" value="1"/>
</dbReference>
<evidence type="ECO:0000259" key="19">
    <source>
        <dbReference type="Pfam" id="PF00925"/>
    </source>
</evidence>
<comment type="similarity">
    <text evidence="18">Belongs to the GTP cyclohydrolase II family.</text>
</comment>
<dbReference type="InterPro" id="IPR017945">
    <property type="entry name" value="DHBP_synth_RibB-like_a/b_dom"/>
</dbReference>
<evidence type="ECO:0000256" key="4">
    <source>
        <dbReference type="ARBA" id="ARBA00002284"/>
    </source>
</evidence>
<feature type="binding site" evidence="18">
    <location>
        <position position="355"/>
    </location>
    <ligand>
        <name>GTP</name>
        <dbReference type="ChEBI" id="CHEBI:37565"/>
    </ligand>
</feature>
<evidence type="ECO:0000256" key="2">
    <source>
        <dbReference type="ARBA" id="ARBA00001936"/>
    </source>
</evidence>
<name>A0A1Y0VMT7_PEDPE</name>
<evidence type="ECO:0000256" key="11">
    <source>
        <dbReference type="ARBA" id="ARBA00022801"/>
    </source>
</evidence>
<feature type="binding site" evidence="18">
    <location>
        <position position="273"/>
    </location>
    <ligand>
        <name>Zn(2+)</name>
        <dbReference type="ChEBI" id="CHEBI:29105"/>
        <note>catalytic</note>
    </ligand>
</feature>
<dbReference type="SUPFAM" id="SSF55821">
    <property type="entry name" value="YrdC/RibB"/>
    <property type="match status" value="1"/>
</dbReference>
<comment type="pathway">
    <text evidence="6">Cofactor biosynthesis; riboflavin biosynthesis; 2-hydroxy-3-oxobutyl phosphate from D-ribulose 5-phosphate: step 1/1.</text>
</comment>
<dbReference type="SUPFAM" id="SSF142695">
    <property type="entry name" value="RibA-like"/>
    <property type="match status" value="1"/>
</dbReference>
<dbReference type="CDD" id="cd00641">
    <property type="entry name" value="GTP_cyclohydro2"/>
    <property type="match status" value="1"/>
</dbReference>
<proteinExistence type="inferred from homology"/>
<feature type="binding site" evidence="18">
    <location>
        <begin position="255"/>
        <end position="259"/>
    </location>
    <ligand>
        <name>GTP</name>
        <dbReference type="ChEBI" id="CHEBI:37565"/>
    </ligand>
</feature>
<dbReference type="Pfam" id="PF00926">
    <property type="entry name" value="DHBP_synthase"/>
    <property type="match status" value="1"/>
</dbReference>
<reference evidence="20 21" key="1">
    <citation type="submission" date="2017-05" db="EMBL/GenBank/DDBJ databases">
        <title>Genome sequence of Pediococcus pentosaceus strain SRCM100892.</title>
        <authorList>
            <person name="Cho S.H."/>
        </authorList>
    </citation>
    <scope>NUCLEOTIDE SEQUENCE [LARGE SCALE GENOMIC DNA]</scope>
    <source>
        <strain evidence="20 21">SRCM100892</strain>
    </source>
</reference>
<evidence type="ECO:0000256" key="1">
    <source>
        <dbReference type="ARBA" id="ARBA00000141"/>
    </source>
</evidence>
<feature type="binding site" evidence="18">
    <location>
        <position position="271"/>
    </location>
    <ligand>
        <name>Zn(2+)</name>
        <dbReference type="ChEBI" id="CHEBI:29105"/>
        <note>catalytic</note>
    </ligand>
</feature>
<keyword evidence="15" id="KW-0464">Manganese</keyword>
<feature type="active site" description="Proton acceptor" evidence="18">
    <location>
        <position position="332"/>
    </location>
</feature>
<dbReference type="EC" id="3.5.4.25" evidence="18"/>
<feature type="binding site" evidence="18">
    <location>
        <begin position="298"/>
        <end position="300"/>
    </location>
    <ligand>
        <name>GTP</name>
        <dbReference type="ChEBI" id="CHEBI:37565"/>
    </ligand>
</feature>
<dbReference type="Proteomes" id="UP000196118">
    <property type="component" value="Chromosome"/>
</dbReference>
<dbReference type="FunFam" id="3.40.50.10990:FF:000002">
    <property type="entry name" value="GTP cyclohydrolase-2"/>
    <property type="match status" value="1"/>
</dbReference>
<dbReference type="Gene3D" id="3.40.50.10990">
    <property type="entry name" value="GTP cyclohydrolase II"/>
    <property type="match status" value="1"/>
</dbReference>
<feature type="binding site" evidence="18">
    <location>
        <position position="260"/>
    </location>
    <ligand>
        <name>Zn(2+)</name>
        <dbReference type="ChEBI" id="CHEBI:29105"/>
        <note>catalytic</note>
    </ligand>
</feature>
<dbReference type="HAMAP" id="MF_00179">
    <property type="entry name" value="RibA"/>
    <property type="match status" value="1"/>
</dbReference>
<evidence type="ECO:0000256" key="7">
    <source>
        <dbReference type="ARBA" id="ARBA00005520"/>
    </source>
</evidence>
<comment type="catalytic activity">
    <reaction evidence="17 18">
        <text>GTP + 4 H2O = 2,5-diamino-6-hydroxy-4-(5-phosphoribosylamino)-pyrimidine + formate + 2 phosphate + 3 H(+)</text>
        <dbReference type="Rhea" id="RHEA:23704"/>
        <dbReference type="ChEBI" id="CHEBI:15377"/>
        <dbReference type="ChEBI" id="CHEBI:15378"/>
        <dbReference type="ChEBI" id="CHEBI:15740"/>
        <dbReference type="ChEBI" id="CHEBI:37565"/>
        <dbReference type="ChEBI" id="CHEBI:43474"/>
        <dbReference type="ChEBI" id="CHEBI:58614"/>
        <dbReference type="EC" id="3.5.4.25"/>
    </reaction>
</comment>
<feature type="binding site" evidence="18">
    <location>
        <position position="276"/>
    </location>
    <ligand>
        <name>GTP</name>
        <dbReference type="ChEBI" id="CHEBI:37565"/>
    </ligand>
</feature>
<evidence type="ECO:0000256" key="14">
    <source>
        <dbReference type="ARBA" id="ARBA00023134"/>
    </source>
</evidence>
<evidence type="ECO:0000313" key="20">
    <source>
        <dbReference type="EMBL" id="ARW18784.1"/>
    </source>
</evidence>
<dbReference type="InterPro" id="IPR000422">
    <property type="entry name" value="DHBP_synthase_RibB"/>
</dbReference>
<comment type="catalytic activity">
    <reaction evidence="1">
        <text>D-ribulose 5-phosphate = (2S)-2-hydroxy-3-oxobutyl phosphate + formate + H(+)</text>
        <dbReference type="Rhea" id="RHEA:18457"/>
        <dbReference type="ChEBI" id="CHEBI:15378"/>
        <dbReference type="ChEBI" id="CHEBI:15740"/>
        <dbReference type="ChEBI" id="CHEBI:58121"/>
        <dbReference type="ChEBI" id="CHEBI:58830"/>
        <dbReference type="EC" id="4.1.99.12"/>
    </reaction>
</comment>
<comment type="cofactor">
    <cofactor evidence="2">
        <name>Mn(2+)</name>
        <dbReference type="ChEBI" id="CHEBI:29035"/>
    </cofactor>
</comment>
<dbReference type="InterPro" id="IPR036144">
    <property type="entry name" value="RibA-like_sf"/>
</dbReference>
<dbReference type="PANTHER" id="PTHR21327">
    <property type="entry name" value="GTP CYCLOHYDROLASE II-RELATED"/>
    <property type="match status" value="1"/>
</dbReference>
<dbReference type="NCBIfam" id="NF001591">
    <property type="entry name" value="PRK00393.1"/>
    <property type="match status" value="1"/>
</dbReference>
<comment type="pathway">
    <text evidence="5 18">Cofactor biosynthesis; riboflavin biosynthesis; 5-amino-6-(D-ribitylamino)uracil from GTP: step 1/4.</text>
</comment>
<evidence type="ECO:0000256" key="10">
    <source>
        <dbReference type="ARBA" id="ARBA00022741"/>
    </source>
</evidence>
<evidence type="ECO:0000313" key="21">
    <source>
        <dbReference type="Proteomes" id="UP000196118"/>
    </source>
</evidence>
<sequence>MKNRIIEKVENTLQTLKNGGLIIITDDENRESEGDMVGLAEYVTPKAVNTMVTNARGLLCVPMSAEIAQKLGLSPMVTNAEDAFGTAFTISTDAKTTKTGISAFDRAKTIQKLADPQAKFSEFYHPGHVFPLIAEEGGVLARGGHTEAAVDLAKLAGVRPVAYITEVLKKDGTMARRNTLKSLAEGMQMPLLTIEEIKMYRYMKGAEVVKSIAKVHLPTKYGEFEMEAFDTGDGQEPALLLTKGNLSEVQPLLLRIHSECLTGDIFGSKRCDCGGQLERSLKEIQSRGRGALLYLRQEGRGIGLANKLKAYELQEQGMDTVEANLKLGFQADERHYGVAAAILRKKGVTKVNLLTNNPDKIKQLETLGIKVEERVTIQIPARPENRSYLKVKKEKMHHLLKGMD</sequence>
<dbReference type="UniPathway" id="UPA00275">
    <property type="reaction ID" value="UER00399"/>
</dbReference>
<keyword evidence="10 18" id="KW-0547">Nucleotide-binding</keyword>
<comment type="cofactor">
    <cofactor evidence="18">
        <name>Zn(2+)</name>
        <dbReference type="ChEBI" id="CHEBI:29105"/>
    </cofactor>
    <text evidence="18">Binds 1 zinc ion per subunit.</text>
</comment>
<dbReference type="Gene3D" id="3.90.870.10">
    <property type="entry name" value="DHBP synthase"/>
    <property type="match status" value="1"/>
</dbReference>
<dbReference type="AlphaFoldDB" id="A0A1Y0VMT7"/>
<feature type="binding site" evidence="18">
    <location>
        <position position="360"/>
    </location>
    <ligand>
        <name>GTP</name>
        <dbReference type="ChEBI" id="CHEBI:37565"/>
    </ligand>
</feature>
<dbReference type="InterPro" id="IPR032677">
    <property type="entry name" value="GTP_cyclohydro_II"/>
</dbReference>
<evidence type="ECO:0000256" key="12">
    <source>
        <dbReference type="ARBA" id="ARBA00022833"/>
    </source>
</evidence>
<comment type="cofactor">
    <cofactor evidence="3">
        <name>Mg(2+)</name>
        <dbReference type="ChEBI" id="CHEBI:18420"/>
    </cofactor>
</comment>
<evidence type="ECO:0000256" key="17">
    <source>
        <dbReference type="ARBA" id="ARBA00049295"/>
    </source>
</evidence>
<organism evidence="20 21">
    <name type="scientific">Pediococcus pentosaceus</name>
    <dbReference type="NCBI Taxonomy" id="1255"/>
    <lineage>
        <taxon>Bacteria</taxon>
        <taxon>Bacillati</taxon>
        <taxon>Bacillota</taxon>
        <taxon>Bacilli</taxon>
        <taxon>Lactobacillales</taxon>
        <taxon>Lactobacillaceae</taxon>
        <taxon>Pediococcus</taxon>
    </lineage>
</organism>
<comment type="function">
    <text evidence="18">Catalyzes the conversion of GTP to 2,5-diamino-6-ribosylamino-4(3H)-pyrimidinone 5'-phosphate (DARP), formate and pyrophosphate.</text>
</comment>
<evidence type="ECO:0000256" key="16">
    <source>
        <dbReference type="ARBA" id="ARBA00023239"/>
    </source>
</evidence>
<feature type="active site" description="Nucleophile" evidence="18">
    <location>
        <position position="334"/>
    </location>
</feature>
<evidence type="ECO:0000256" key="6">
    <source>
        <dbReference type="ARBA" id="ARBA00004904"/>
    </source>
</evidence>
<gene>
    <name evidence="18" type="primary">ribA</name>
    <name evidence="20" type="ORF">S100892_00178</name>
</gene>
<feature type="binding site" evidence="18">
    <location>
        <position position="320"/>
    </location>
    <ligand>
        <name>GTP</name>
        <dbReference type="ChEBI" id="CHEBI:37565"/>
    </ligand>
</feature>
<keyword evidence="11 18" id="KW-0378">Hydrolase</keyword>
<comment type="similarity">
    <text evidence="7">In the N-terminal section; belongs to the DHBP synthase family.</text>
</comment>
<dbReference type="GO" id="GO:0009231">
    <property type="term" value="P:riboflavin biosynthetic process"/>
    <property type="evidence" value="ECO:0007669"/>
    <property type="project" value="UniProtKB-UniRule"/>
</dbReference>
<dbReference type="GO" id="GO:0008270">
    <property type="term" value="F:zinc ion binding"/>
    <property type="evidence" value="ECO:0007669"/>
    <property type="project" value="UniProtKB-UniRule"/>
</dbReference>
<accession>A0A1Y0VMT7</accession>
<dbReference type="Pfam" id="PF00925">
    <property type="entry name" value="GTP_cyclohydro2"/>
    <property type="match status" value="1"/>
</dbReference>
<dbReference type="PIRSF" id="PIRSF001259">
    <property type="entry name" value="RibA"/>
    <property type="match status" value="1"/>
</dbReference>
<keyword evidence="13" id="KW-0460">Magnesium</keyword>
<evidence type="ECO:0000256" key="13">
    <source>
        <dbReference type="ARBA" id="ARBA00022842"/>
    </source>
</evidence>
<dbReference type="InterPro" id="IPR000926">
    <property type="entry name" value="RibA"/>
</dbReference>
<evidence type="ECO:0000256" key="18">
    <source>
        <dbReference type="HAMAP-Rule" id="MF_00179"/>
    </source>
</evidence>
<dbReference type="GO" id="GO:0005525">
    <property type="term" value="F:GTP binding"/>
    <property type="evidence" value="ECO:0007669"/>
    <property type="project" value="UniProtKB-KW"/>
</dbReference>
<dbReference type="PANTHER" id="PTHR21327:SF18">
    <property type="entry name" value="3,4-DIHYDROXY-2-BUTANONE 4-PHOSPHATE SYNTHASE"/>
    <property type="match status" value="1"/>
</dbReference>
<keyword evidence="14 18" id="KW-0342">GTP-binding</keyword>
<dbReference type="EMBL" id="CP021474">
    <property type="protein sequence ID" value="ARW18784.1"/>
    <property type="molecule type" value="Genomic_DNA"/>
</dbReference>
<protein>
    <recommendedName>
        <fullName evidence="18">GTP cyclohydrolase-2</fullName>
        <ecNumber evidence="18">3.5.4.25</ecNumber>
    </recommendedName>
    <alternativeName>
        <fullName evidence="18">GTP cyclohydrolase II</fullName>
    </alternativeName>
</protein>
<comment type="function">
    <text evidence="4">Catalyzes the conversion of D-ribulose 5-phosphate to formate and 3,4-dihydroxy-2-butanone 4-phosphate.</text>
</comment>
<dbReference type="GO" id="GO:0008686">
    <property type="term" value="F:3,4-dihydroxy-2-butanone-4-phosphate synthase activity"/>
    <property type="evidence" value="ECO:0007669"/>
    <property type="project" value="UniProtKB-EC"/>
</dbReference>
<feature type="domain" description="GTP cyclohydrolase II" evidence="19">
    <location>
        <begin position="213"/>
        <end position="375"/>
    </location>
</feature>
<dbReference type="GO" id="GO:0003935">
    <property type="term" value="F:GTP cyclohydrolase II activity"/>
    <property type="evidence" value="ECO:0007669"/>
    <property type="project" value="UniProtKB-UniRule"/>
</dbReference>